<feature type="domain" description="Large polyvalent protein associated" evidence="1">
    <location>
        <begin position="43"/>
        <end position="128"/>
    </location>
</feature>
<gene>
    <name evidence="2" type="ORF">UFOVP194_23</name>
</gene>
<evidence type="ECO:0000313" key="2">
    <source>
        <dbReference type="EMBL" id="CAB5212508.1"/>
    </source>
</evidence>
<dbReference type="InterPro" id="IPR041311">
    <property type="entry name" value="LPD29"/>
</dbReference>
<evidence type="ECO:0000259" key="1">
    <source>
        <dbReference type="Pfam" id="PF18847"/>
    </source>
</evidence>
<protein>
    <recommendedName>
        <fullName evidence="1">Large polyvalent protein associated domain-containing protein</fullName>
    </recommendedName>
</protein>
<organism evidence="2">
    <name type="scientific">uncultured Caudovirales phage</name>
    <dbReference type="NCBI Taxonomy" id="2100421"/>
    <lineage>
        <taxon>Viruses</taxon>
        <taxon>Duplodnaviria</taxon>
        <taxon>Heunggongvirae</taxon>
        <taxon>Uroviricota</taxon>
        <taxon>Caudoviricetes</taxon>
        <taxon>Peduoviridae</taxon>
        <taxon>Maltschvirus</taxon>
        <taxon>Maltschvirus maltsch</taxon>
    </lineage>
</organism>
<name>A0A6J7WI70_9CAUD</name>
<reference evidence="2" key="1">
    <citation type="submission" date="2020-05" db="EMBL/GenBank/DDBJ databases">
        <authorList>
            <person name="Chiriac C."/>
            <person name="Salcher M."/>
            <person name="Ghai R."/>
            <person name="Kavagutti S V."/>
        </authorList>
    </citation>
    <scope>NUCLEOTIDE SEQUENCE</scope>
</reference>
<proteinExistence type="predicted"/>
<accession>A0A6J7WI70</accession>
<dbReference type="Pfam" id="PF18847">
    <property type="entry name" value="LPD29"/>
    <property type="match status" value="1"/>
</dbReference>
<sequence>MEIQNVVNAFNDYQAARAARDVAVVNLQAQYPNLVPGNNCVIAAKNMRIELRAAFPGVKFSVTSDQYSMGDSVRVRWTDGPTVNQVEAVIGKYEYGRFDGMTDSYEYYNNSWNDAFGGTKYLFTNRELSDAMIQQALDGLQQQYGTMCGEPIPTVEMYKNGLFNSAWCNVVRYALNDIK</sequence>
<dbReference type="EMBL" id="LR798238">
    <property type="protein sequence ID" value="CAB5212508.1"/>
    <property type="molecule type" value="Genomic_DNA"/>
</dbReference>